<dbReference type="GO" id="GO:0051301">
    <property type="term" value="P:cell division"/>
    <property type="evidence" value="ECO:0007669"/>
    <property type="project" value="TreeGrafter"/>
</dbReference>
<keyword evidence="4" id="KW-1185">Reference proteome</keyword>
<dbReference type="EMBL" id="BEYU01000001">
    <property type="protein sequence ID" value="GBG23822.1"/>
    <property type="molecule type" value="Genomic_DNA"/>
</dbReference>
<dbReference type="OrthoDB" id="308440at2759"/>
<accession>A0A2R5FYI6</accession>
<feature type="repeat" description="TPR" evidence="2">
    <location>
        <begin position="404"/>
        <end position="437"/>
    </location>
</feature>
<evidence type="ECO:0000313" key="4">
    <source>
        <dbReference type="Proteomes" id="UP000241890"/>
    </source>
</evidence>
<protein>
    <submittedName>
        <fullName evidence="3">Anaphase-promoting complex subunit 7</fullName>
    </submittedName>
</protein>
<feature type="repeat" description="TPR" evidence="2">
    <location>
        <begin position="513"/>
        <end position="546"/>
    </location>
</feature>
<dbReference type="InterPro" id="IPR011990">
    <property type="entry name" value="TPR-like_helical_dom_sf"/>
</dbReference>
<dbReference type="PANTHER" id="PTHR12558:SF36">
    <property type="entry name" value="ANAPHASE-PROMOTING COMPLEX SUBUNIT 7"/>
    <property type="match status" value="1"/>
</dbReference>
<feature type="repeat" description="TPR" evidence="2">
    <location>
        <begin position="269"/>
        <end position="302"/>
    </location>
</feature>
<dbReference type="PANTHER" id="PTHR12558">
    <property type="entry name" value="CELL DIVISION CYCLE 16,23,27"/>
    <property type="match status" value="1"/>
</dbReference>
<keyword evidence="1 2" id="KW-0802">TPR repeat</keyword>
<dbReference type="AlphaFoldDB" id="A0A2R5FYI6"/>
<dbReference type="InParanoid" id="A0A2R5FYI6"/>
<dbReference type="GO" id="GO:0045842">
    <property type="term" value="P:positive regulation of mitotic metaphase/anaphase transition"/>
    <property type="evidence" value="ECO:0007669"/>
    <property type="project" value="TreeGrafter"/>
</dbReference>
<gene>
    <name evidence="3" type="ORF">FCC1311_000422</name>
</gene>
<dbReference type="Proteomes" id="UP000241890">
    <property type="component" value="Unassembled WGS sequence"/>
</dbReference>
<evidence type="ECO:0000313" key="3">
    <source>
        <dbReference type="EMBL" id="GBG23822.1"/>
    </source>
</evidence>
<name>A0A2R5FYI6_9STRA</name>
<evidence type="ECO:0000256" key="2">
    <source>
        <dbReference type="PROSITE-ProRule" id="PRU00339"/>
    </source>
</evidence>
<dbReference type="InterPro" id="IPR019734">
    <property type="entry name" value="TPR_rpt"/>
</dbReference>
<dbReference type="SMART" id="SM00028">
    <property type="entry name" value="TPR"/>
    <property type="match status" value="7"/>
</dbReference>
<reference evidence="3 4" key="1">
    <citation type="submission" date="2017-12" db="EMBL/GenBank/DDBJ databases">
        <title>Sequencing, de novo assembly and annotation of complete genome of a new Thraustochytrid species, strain FCC1311.</title>
        <authorList>
            <person name="Sedici K."/>
            <person name="Godart F."/>
            <person name="Aiese Cigliano R."/>
            <person name="Sanseverino W."/>
            <person name="Barakat M."/>
            <person name="Ortet P."/>
            <person name="Marechal E."/>
            <person name="Cagnac O."/>
            <person name="Amato A."/>
        </authorList>
    </citation>
    <scope>NUCLEOTIDE SEQUENCE [LARGE SCALE GENOMIC DNA]</scope>
</reference>
<organism evidence="3 4">
    <name type="scientific">Hondaea fermentalgiana</name>
    <dbReference type="NCBI Taxonomy" id="2315210"/>
    <lineage>
        <taxon>Eukaryota</taxon>
        <taxon>Sar</taxon>
        <taxon>Stramenopiles</taxon>
        <taxon>Bigyra</taxon>
        <taxon>Labyrinthulomycetes</taxon>
        <taxon>Thraustochytrida</taxon>
        <taxon>Thraustochytriidae</taxon>
        <taxon>Hondaea</taxon>
    </lineage>
</organism>
<dbReference type="GO" id="GO:0016567">
    <property type="term" value="P:protein ubiquitination"/>
    <property type="evidence" value="ECO:0007669"/>
    <property type="project" value="TreeGrafter"/>
</dbReference>
<sequence>MPKTQADEIGNLQAQVAELLADEVLDSAALLGTVMLSRSAKLRARLPQVGVGSHLESVLLFADVLKRQGENKRAIEFYNQALTLRENLRGCPSTPASSLLSETSKRSVAALPASLAGSKENDFSRSQRGLDLDMLEAHIRFSIARCLSALDMSQAAIRMLESIDAKHRTASMLLWMGKLYESSGMDRPTVSSYREALRSQPYALRAATSLLRLGVNANDVWQVCQGQVAAADQAWLHRFVDAHGLMSLNQYGPALQQFHKLSQEVPNNSHVLTNMAYINLQTDDLDDALTHFRSARRADPTSMENMDVYARAIYEVGDETRLNSLTRELMDIDEKHPAPWLAVALFCDTKGDSMSALKFLGKALELDHHHVASYQFKGLLHLRMSQPELGVSAFYKSYSIRRDYFAYQGLVHAYMSIPKLSDALRTAKEALQLMPKNPRAIVLVGRVLAQTSGDGPKKAKKAYLKALKLDPKCHEAAIALADLNIEEEKHNFMSELKPAVEILQEALRHSRREELHVKLGDVFVMNGRYPQALHHYNAALSLNSNCYSAKEGLERIESEMPPRDEWDQSFGPEYAMGDQVL</sequence>
<evidence type="ECO:0000256" key="1">
    <source>
        <dbReference type="ARBA" id="ARBA00022803"/>
    </source>
</evidence>
<proteinExistence type="predicted"/>
<dbReference type="PROSITE" id="PS50005">
    <property type="entry name" value="TPR"/>
    <property type="match status" value="3"/>
</dbReference>
<dbReference type="Gene3D" id="1.25.40.10">
    <property type="entry name" value="Tetratricopeptide repeat domain"/>
    <property type="match status" value="4"/>
</dbReference>
<dbReference type="SUPFAM" id="SSF48452">
    <property type="entry name" value="TPR-like"/>
    <property type="match status" value="2"/>
</dbReference>
<comment type="caution">
    <text evidence="3">The sequence shown here is derived from an EMBL/GenBank/DDBJ whole genome shotgun (WGS) entry which is preliminary data.</text>
</comment>
<dbReference type="GO" id="GO:0005680">
    <property type="term" value="C:anaphase-promoting complex"/>
    <property type="evidence" value="ECO:0007669"/>
    <property type="project" value="TreeGrafter"/>
</dbReference>
<dbReference type="Pfam" id="PF13181">
    <property type="entry name" value="TPR_8"/>
    <property type="match status" value="1"/>
</dbReference>